<reference evidence="9 10" key="1">
    <citation type="submission" date="2019-02" db="EMBL/GenBank/DDBJ databases">
        <title>Deep-cultivation of Planctomycetes and their phenomic and genomic characterization uncovers novel biology.</title>
        <authorList>
            <person name="Wiegand S."/>
            <person name="Jogler M."/>
            <person name="Boedeker C."/>
            <person name="Pinto D."/>
            <person name="Vollmers J."/>
            <person name="Rivas-Marin E."/>
            <person name="Kohn T."/>
            <person name="Peeters S.H."/>
            <person name="Heuer A."/>
            <person name="Rast P."/>
            <person name="Oberbeckmann S."/>
            <person name="Bunk B."/>
            <person name="Jeske O."/>
            <person name="Meyerdierks A."/>
            <person name="Storesund J.E."/>
            <person name="Kallscheuer N."/>
            <person name="Luecker S."/>
            <person name="Lage O.M."/>
            <person name="Pohl T."/>
            <person name="Merkel B.J."/>
            <person name="Hornburger P."/>
            <person name="Mueller R.-W."/>
            <person name="Bruemmer F."/>
            <person name="Labrenz M."/>
            <person name="Spormann A.M."/>
            <person name="Op den Camp H."/>
            <person name="Overmann J."/>
            <person name="Amann R."/>
            <person name="Jetten M.S.M."/>
            <person name="Mascher T."/>
            <person name="Medema M.H."/>
            <person name="Devos D.P."/>
            <person name="Kaster A.-K."/>
            <person name="Ovreas L."/>
            <person name="Rohde M."/>
            <person name="Galperin M.Y."/>
            <person name="Jogler C."/>
        </authorList>
    </citation>
    <scope>NUCLEOTIDE SEQUENCE [LARGE SCALE GENOMIC DNA]</scope>
    <source>
        <strain evidence="9 10">Mal52</strain>
    </source>
</reference>
<evidence type="ECO:0000256" key="4">
    <source>
        <dbReference type="ARBA" id="ARBA00023239"/>
    </source>
</evidence>
<organism evidence="9 10">
    <name type="scientific">Symmachiella dynata</name>
    <dbReference type="NCBI Taxonomy" id="2527995"/>
    <lineage>
        <taxon>Bacteria</taxon>
        <taxon>Pseudomonadati</taxon>
        <taxon>Planctomycetota</taxon>
        <taxon>Planctomycetia</taxon>
        <taxon>Planctomycetales</taxon>
        <taxon>Planctomycetaceae</taxon>
        <taxon>Symmachiella</taxon>
    </lineage>
</organism>
<dbReference type="NCBIfam" id="TIGR00300">
    <property type="entry name" value="TIGR00300 family protein"/>
    <property type="match status" value="1"/>
</dbReference>
<name>A0A517ZTI4_9PLAN</name>
<dbReference type="KEGG" id="sdyn:Mal52_42490"/>
<feature type="domain" description="Arginine dihydrolase ArgZ/ArgE-like C-terminal second subdomain" evidence="7">
    <location>
        <begin position="199"/>
        <end position="410"/>
    </location>
</feature>
<dbReference type="InterPro" id="IPR048963">
    <property type="entry name" value="ArgZ/ArgE-like_C_2nd"/>
</dbReference>
<dbReference type="GO" id="GO:0000166">
    <property type="term" value="F:nucleotide binding"/>
    <property type="evidence" value="ECO:0007669"/>
    <property type="project" value="UniProtKB-KW"/>
</dbReference>
<dbReference type="Pfam" id="PF04455">
    <property type="entry name" value="Saccharop_dh_N"/>
    <property type="match status" value="1"/>
</dbReference>
<keyword evidence="10" id="KW-1185">Reference proteome</keyword>
<evidence type="ECO:0000256" key="2">
    <source>
        <dbReference type="ARBA" id="ARBA00022741"/>
    </source>
</evidence>
<proteinExistence type="predicted"/>
<dbReference type="Pfam" id="PF21571">
    <property type="entry name" value="ArgZ-like_C_1st"/>
    <property type="match status" value="1"/>
</dbReference>
<accession>A0A517ZTI4</accession>
<gene>
    <name evidence="9" type="ORF">Mal52_42490</name>
</gene>
<evidence type="ECO:0000313" key="9">
    <source>
        <dbReference type="EMBL" id="QDU45753.1"/>
    </source>
</evidence>
<dbReference type="EMBL" id="CP036276">
    <property type="protein sequence ID" value="QDU45753.1"/>
    <property type="molecule type" value="Genomic_DNA"/>
</dbReference>
<dbReference type="Proteomes" id="UP000319383">
    <property type="component" value="Chromosome"/>
</dbReference>
<dbReference type="Gene3D" id="3.30.70.2690">
    <property type="entry name" value="LOR/SDH bifunctional enzyme, conserved domain"/>
    <property type="match status" value="1"/>
</dbReference>
<feature type="domain" description="Arginine dihydrolase ArgZ/ArgE-like C-terminal first subdomain" evidence="8">
    <location>
        <begin position="114"/>
        <end position="197"/>
    </location>
</feature>
<dbReference type="GO" id="GO:0008473">
    <property type="term" value="F:ornithine cyclodeaminase activity"/>
    <property type="evidence" value="ECO:0007669"/>
    <property type="project" value="UniProtKB-EC"/>
</dbReference>
<keyword evidence="3" id="KW-0520">NAD</keyword>
<dbReference type="InterPro" id="IPR043009">
    <property type="entry name" value="LOR/SDH_bifunc_enz_cons_dom_sf"/>
</dbReference>
<evidence type="ECO:0000256" key="1">
    <source>
        <dbReference type="ARBA" id="ARBA00001911"/>
    </source>
</evidence>
<dbReference type="Pfam" id="PF21570">
    <property type="entry name" value="ArgZ-like_C_2nd"/>
    <property type="match status" value="1"/>
</dbReference>
<keyword evidence="2" id="KW-0547">Nucleotide-binding</keyword>
<dbReference type="Gene3D" id="3.40.50.10690">
    <property type="entry name" value="putative lor/sdh protein like domains"/>
    <property type="match status" value="1"/>
</dbReference>
<feature type="domain" description="LOR/SDH bifunctional enzyme conserved" evidence="6">
    <location>
        <begin position="15"/>
        <end position="112"/>
    </location>
</feature>
<keyword evidence="4" id="KW-0456">Lyase</keyword>
<sequence length="417" mass="44809">MSDESASESAATFVEDVLLEGHIVDSLILPKILDEITTLGGTFEIKQINIGQRRADPSSATLKVSAETADLLEKILTSIGQHGAVPVHQQDCTIVEADMDGAFPSGFYCTTNQDTQVRLHGTWIDVSPQEMDCGLRISAAGDAADCLPMCQVAKGDRIVVGRLGVRVKPLKRELSANGAFAFMNSAVSSEKPKGILVRDVAAEMRKAQRGEGKILVVGGPAIVHTGSSDHFSTLIREGYVDLLFAGNALATHDIEQSLFGTSLGISMEQGNVMDEGHEHHLRSINAIRRAGGIKAAVENGSLKSGIMYECVQHDIPYVLAGSIRDDGPLPEVITDTLVAQQRMRELIHDVTFCLMIATTLHSIAVGNLLPARVKVVCVDINPATVTKLSDRGSFQTVGLVTDVEPFLRVLVNELHNE</sequence>
<comment type="cofactor">
    <cofactor evidence="1">
        <name>NAD(+)</name>
        <dbReference type="ChEBI" id="CHEBI:57540"/>
    </cofactor>
</comment>
<evidence type="ECO:0000256" key="3">
    <source>
        <dbReference type="ARBA" id="ARBA00023027"/>
    </source>
</evidence>
<evidence type="ECO:0000256" key="5">
    <source>
        <dbReference type="ARBA" id="ARBA00066346"/>
    </source>
</evidence>
<dbReference type="EC" id="4.3.1.12" evidence="5"/>
<dbReference type="AlphaFoldDB" id="A0A517ZTI4"/>
<evidence type="ECO:0000259" key="8">
    <source>
        <dbReference type="Pfam" id="PF21571"/>
    </source>
</evidence>
<evidence type="ECO:0000313" key="10">
    <source>
        <dbReference type="Proteomes" id="UP000319383"/>
    </source>
</evidence>
<protein>
    <recommendedName>
        <fullName evidence="5">ornithine cyclodeaminase</fullName>
        <ecNumber evidence="5">4.3.1.12</ecNumber>
    </recommendedName>
</protein>
<dbReference type="CDD" id="cd12144">
    <property type="entry name" value="SDH_N_domain"/>
    <property type="match status" value="1"/>
</dbReference>
<evidence type="ECO:0000259" key="7">
    <source>
        <dbReference type="Pfam" id="PF21570"/>
    </source>
</evidence>
<evidence type="ECO:0000259" key="6">
    <source>
        <dbReference type="Pfam" id="PF04455"/>
    </source>
</evidence>
<dbReference type="RefSeq" id="WP_145378300.1">
    <property type="nucleotide sequence ID" value="NZ_CP036276.1"/>
</dbReference>
<dbReference type="InterPro" id="IPR005239">
    <property type="entry name" value="ArgZ/ArgE-like"/>
</dbReference>
<dbReference type="InterPro" id="IPR007545">
    <property type="entry name" value="LOR/SDH_bifunc_enz_cons_dom"/>
</dbReference>
<dbReference type="InterPro" id="IPR048964">
    <property type="entry name" value="ArgZ/ArgE-like_C_1st"/>
</dbReference>